<name>A0A3B0RSN5_9ZZZZ</name>
<organism evidence="2">
    <name type="scientific">hydrothermal vent metagenome</name>
    <dbReference type="NCBI Taxonomy" id="652676"/>
    <lineage>
        <taxon>unclassified sequences</taxon>
        <taxon>metagenomes</taxon>
        <taxon>ecological metagenomes</taxon>
    </lineage>
</organism>
<feature type="transmembrane region" description="Helical" evidence="1">
    <location>
        <begin position="17"/>
        <end position="35"/>
    </location>
</feature>
<proteinExistence type="predicted"/>
<feature type="transmembrane region" description="Helical" evidence="1">
    <location>
        <begin position="133"/>
        <end position="153"/>
    </location>
</feature>
<protein>
    <submittedName>
        <fullName evidence="2">Uncharacterized protein</fullName>
    </submittedName>
</protein>
<sequence>MTTDREQRKQSRLRARMALLVIITLVVGLAGYVGFRVFRQFDVGGAMGIGLVIVAVTVGIAAFFSPCSFPLLLTTLARRATTSPEHRARDTLRFATGASVGAVAFIVGFGLLLSLGGGAIARLFSFDSAQGRILRAVVGIVLIVMGLVQLRVVDLHFSAMTRIAQPIDRRRAAIGDETRFSSHVLYGFGYLAAGFS</sequence>
<dbReference type="AlphaFoldDB" id="A0A3B0RSN5"/>
<gene>
    <name evidence="2" type="ORF">MNBD_ACTINO01-2017</name>
</gene>
<feature type="transmembrane region" description="Helical" evidence="1">
    <location>
        <begin position="94"/>
        <end position="121"/>
    </location>
</feature>
<keyword evidence="1" id="KW-0472">Membrane</keyword>
<evidence type="ECO:0000313" key="2">
    <source>
        <dbReference type="EMBL" id="VAV96480.1"/>
    </source>
</evidence>
<evidence type="ECO:0000256" key="1">
    <source>
        <dbReference type="SAM" id="Phobius"/>
    </source>
</evidence>
<dbReference type="EMBL" id="UOEI01000180">
    <property type="protein sequence ID" value="VAV96480.1"/>
    <property type="molecule type" value="Genomic_DNA"/>
</dbReference>
<keyword evidence="1" id="KW-0812">Transmembrane</keyword>
<reference evidence="2" key="1">
    <citation type="submission" date="2018-06" db="EMBL/GenBank/DDBJ databases">
        <authorList>
            <person name="Zhirakovskaya E."/>
        </authorList>
    </citation>
    <scope>NUCLEOTIDE SEQUENCE</scope>
</reference>
<feature type="transmembrane region" description="Helical" evidence="1">
    <location>
        <begin position="47"/>
        <end position="73"/>
    </location>
</feature>
<keyword evidence="1" id="KW-1133">Transmembrane helix</keyword>
<accession>A0A3B0RSN5</accession>